<dbReference type="HOGENOM" id="CLU_3149598_0_0_10"/>
<evidence type="ECO:0000313" key="1">
    <source>
        <dbReference type="EMBL" id="EKU90677.1"/>
    </source>
</evidence>
<protein>
    <submittedName>
        <fullName evidence="1">Uncharacterized protein</fullName>
    </submittedName>
</protein>
<accession>K9EI65</accession>
<dbReference type="RefSeq" id="WP_009129656.1">
    <property type="nucleotide sequence ID" value="NZ_JH992941.1"/>
</dbReference>
<organism evidence="1 2">
    <name type="scientific">Bacteroides oleiciplenus YIT 12058</name>
    <dbReference type="NCBI Taxonomy" id="742727"/>
    <lineage>
        <taxon>Bacteria</taxon>
        <taxon>Pseudomonadati</taxon>
        <taxon>Bacteroidota</taxon>
        <taxon>Bacteroidia</taxon>
        <taxon>Bacteroidales</taxon>
        <taxon>Bacteroidaceae</taxon>
        <taxon>Bacteroides</taxon>
    </lineage>
</organism>
<sequence>MKLNQVINFIRLQLFSFFRKVLESGWDRGVEMQKGWTEKSNLSVYLCV</sequence>
<dbReference type="AlphaFoldDB" id="K9EI65"/>
<name>K9EI65_9BACE</name>
<proteinExistence type="predicted"/>
<evidence type="ECO:0000313" key="2">
    <source>
        <dbReference type="Proteomes" id="UP000009872"/>
    </source>
</evidence>
<dbReference type="PATRIC" id="fig|742727.4.peg.2127"/>
<reference evidence="1 2" key="1">
    <citation type="submission" date="2012-09" db="EMBL/GenBank/DDBJ databases">
        <title>The Genome Sequence of Bacteroides oleiciplenus YIT 12058.</title>
        <authorList>
            <consortium name="The Broad Institute Genome Sequencing Platform"/>
            <person name="Earl A."/>
            <person name="Ward D."/>
            <person name="Feldgarden M."/>
            <person name="Gevers D."/>
            <person name="Morotomi M."/>
            <person name="Walker B."/>
            <person name="Young S.K."/>
            <person name="Zeng Q."/>
            <person name="Gargeya S."/>
            <person name="Fitzgerald M."/>
            <person name="Haas B."/>
            <person name="Abouelleil A."/>
            <person name="Alvarado L."/>
            <person name="Arachchi H.M."/>
            <person name="Berlin A.M."/>
            <person name="Chapman S.B."/>
            <person name="Goldberg J."/>
            <person name="Griggs A."/>
            <person name="Gujja S."/>
            <person name="Hansen M."/>
            <person name="Howarth C."/>
            <person name="Imamovic A."/>
            <person name="Larimer J."/>
            <person name="McCowen C."/>
            <person name="Montmayeur A."/>
            <person name="Murphy C."/>
            <person name="Neiman D."/>
            <person name="Pearson M."/>
            <person name="Priest M."/>
            <person name="Roberts A."/>
            <person name="Saif S."/>
            <person name="Shea T."/>
            <person name="Sisk P."/>
            <person name="Sykes S."/>
            <person name="Wortman J."/>
            <person name="Nusbaum C."/>
            <person name="Birren B."/>
        </authorList>
    </citation>
    <scope>NUCLEOTIDE SEQUENCE [LARGE SCALE GENOMIC DNA]</scope>
    <source>
        <strain evidence="1 2">YIT 12058</strain>
    </source>
</reference>
<comment type="caution">
    <text evidence="1">The sequence shown here is derived from an EMBL/GenBank/DDBJ whole genome shotgun (WGS) entry which is preliminary data.</text>
</comment>
<dbReference type="Proteomes" id="UP000009872">
    <property type="component" value="Unassembled WGS sequence"/>
</dbReference>
<dbReference type="EMBL" id="ADLF01000009">
    <property type="protein sequence ID" value="EKU90677.1"/>
    <property type="molecule type" value="Genomic_DNA"/>
</dbReference>
<keyword evidence="2" id="KW-1185">Reference proteome</keyword>
<gene>
    <name evidence="1" type="ORF">HMPREF9447_02095</name>
</gene>